<evidence type="ECO:0000256" key="3">
    <source>
        <dbReference type="ARBA" id="ARBA00022801"/>
    </source>
</evidence>
<comment type="caution">
    <text evidence="5">The sequence shown here is derived from an EMBL/GenBank/DDBJ whole genome shotgun (WGS) entry which is preliminary data.</text>
</comment>
<dbReference type="GO" id="GO:0016740">
    <property type="term" value="F:transferase activity"/>
    <property type="evidence" value="ECO:0007669"/>
    <property type="project" value="UniProtKB-KW"/>
</dbReference>
<reference evidence="5 6" key="1">
    <citation type="submission" date="2020-10" db="EMBL/GenBank/DDBJ databases">
        <title>Connecting structure to function with the recovery of over 1000 high-quality activated sludge metagenome-assembled genomes encoding full-length rRNA genes using long-read sequencing.</title>
        <authorList>
            <person name="Singleton C.M."/>
            <person name="Petriglieri F."/>
            <person name="Kristensen J.M."/>
            <person name="Kirkegaard R.H."/>
            <person name="Michaelsen T.Y."/>
            <person name="Andersen M.H."/>
            <person name="Karst S.M."/>
            <person name="Dueholm M.S."/>
            <person name="Nielsen P.H."/>
            <person name="Albertsen M."/>
        </authorList>
    </citation>
    <scope>NUCLEOTIDE SEQUENCE [LARGE SCALE GENOMIC DNA]</scope>
    <source>
        <strain evidence="5">Lyne_18-Q3-R50-59_MAXAC.006</strain>
    </source>
</reference>
<dbReference type="InterPro" id="IPR051792">
    <property type="entry name" value="GGT_bact"/>
</dbReference>
<keyword evidence="4" id="KW-0865">Zymogen</keyword>
<keyword evidence="2" id="KW-0808">Transferase</keyword>
<dbReference type="InterPro" id="IPR043137">
    <property type="entry name" value="GGT_ssub_C"/>
</dbReference>
<dbReference type="AlphaFoldDB" id="A0A936NB92"/>
<accession>A0A936NB92</accession>
<organism evidence="5 6">
    <name type="scientific">Candidatus Neomicrothrix subdominans</name>
    <dbReference type="NCBI Taxonomy" id="2954438"/>
    <lineage>
        <taxon>Bacteria</taxon>
        <taxon>Bacillati</taxon>
        <taxon>Actinomycetota</taxon>
        <taxon>Acidimicrobiia</taxon>
        <taxon>Acidimicrobiales</taxon>
        <taxon>Microthrixaceae</taxon>
        <taxon>Candidatus Neomicrothrix</taxon>
    </lineage>
</organism>
<evidence type="ECO:0000256" key="2">
    <source>
        <dbReference type="ARBA" id="ARBA00022679"/>
    </source>
</evidence>
<dbReference type="PRINTS" id="PR01210">
    <property type="entry name" value="GGTRANSPTASE"/>
</dbReference>
<sequence length="487" mass="49453">MAEPGWASAAGSPDATANGVGLVAAGHEVTADAAALMLAAGGNAWDAAVAAGFAATAAEPLYTSLAGGGFLLATGPGLGSILFDFFVSVPGLGRTRPVEAPVPVPIRFGAATQTFHVGPGSVAVPGLLAGLLAVHRRLGTLPLAQVVAPAIEAAAIGQRVGAMVRVAGLLAPVMGRTPTGAELYLRDGRPLAEDDHFHNPQLAAVLGEVGAGGRDGFAPDELGGAVTSADLDEYRVEERRPLTLDLDGVAGWTNPAPAFGGRLVALGLERLAGDPRGSDRRTPDGALAIADVLVAQGDARRRLVGAVQGTTHLSVIDRWGNLASMTASNGSGSGEFAPGSGVQLNNMMGEEDLHPAGFDAAVPGTRIPSMMAPTALRLDRGGRSVALGSGGSERIRSTITQVTADLVSEALPADQAVAAPRLHWDGSSLQAEPGFPAAVLEALAARYPVVEWGHRDLYFGGLHLVATPDVAVGDPRRGGAIRVIRPE</sequence>
<keyword evidence="3" id="KW-0378">Hydrolase</keyword>
<dbReference type="SUPFAM" id="SSF56235">
    <property type="entry name" value="N-terminal nucleophile aminohydrolases (Ntn hydrolases)"/>
    <property type="match status" value="1"/>
</dbReference>
<dbReference type="EMBL" id="JADJZA010000001">
    <property type="protein sequence ID" value="MBK9296273.1"/>
    <property type="molecule type" value="Genomic_DNA"/>
</dbReference>
<comment type="similarity">
    <text evidence="1">Belongs to the gamma-glutamyltransferase family.</text>
</comment>
<evidence type="ECO:0000256" key="4">
    <source>
        <dbReference type="ARBA" id="ARBA00023145"/>
    </source>
</evidence>
<dbReference type="GO" id="GO:0016787">
    <property type="term" value="F:hydrolase activity"/>
    <property type="evidence" value="ECO:0007669"/>
    <property type="project" value="UniProtKB-KW"/>
</dbReference>
<dbReference type="Pfam" id="PF01019">
    <property type="entry name" value="G_glu_transpept"/>
    <property type="match status" value="2"/>
</dbReference>
<dbReference type="PANTHER" id="PTHR43199">
    <property type="entry name" value="GLUTATHIONE HYDROLASE"/>
    <property type="match status" value="1"/>
</dbReference>
<dbReference type="InterPro" id="IPR029055">
    <property type="entry name" value="Ntn_hydrolases_N"/>
</dbReference>
<evidence type="ECO:0000256" key="1">
    <source>
        <dbReference type="ARBA" id="ARBA00009381"/>
    </source>
</evidence>
<protein>
    <submittedName>
        <fullName evidence="5">Gamma-glutamyltransferase</fullName>
    </submittedName>
</protein>
<evidence type="ECO:0000313" key="6">
    <source>
        <dbReference type="Proteomes" id="UP000727993"/>
    </source>
</evidence>
<dbReference type="Proteomes" id="UP000727993">
    <property type="component" value="Unassembled WGS sequence"/>
</dbReference>
<name>A0A936NB92_9ACTN</name>
<dbReference type="PANTHER" id="PTHR43199:SF1">
    <property type="entry name" value="GLUTATHIONE HYDROLASE PROENZYME"/>
    <property type="match status" value="1"/>
</dbReference>
<gene>
    <name evidence="5" type="ORF">IPN02_05290</name>
</gene>
<dbReference type="Gene3D" id="3.60.20.40">
    <property type="match status" value="1"/>
</dbReference>
<proteinExistence type="inferred from homology"/>
<evidence type="ECO:0000313" key="5">
    <source>
        <dbReference type="EMBL" id="MBK9296273.1"/>
    </source>
</evidence>